<protein>
    <recommendedName>
        <fullName evidence="3">Holin</fullName>
    </recommendedName>
</protein>
<dbReference type="RefSeq" id="WP_085006642.1">
    <property type="nucleotide sequence ID" value="NZ_MWPR01000023.1"/>
</dbReference>
<reference evidence="1 2" key="1">
    <citation type="submission" date="2017-02" db="EMBL/GenBank/DDBJ databases">
        <title>Draft genome sequence of a Kluyvera intermedia isolate from a patient with a pancreatic abscess.</title>
        <authorList>
            <person name="Thele R."/>
        </authorList>
    </citation>
    <scope>NUCLEOTIDE SEQUENCE [LARGE SCALE GENOMIC DNA]</scope>
    <source>
        <strain evidence="1 2">FOSA7093</strain>
        <plasmid evidence="1">unnamed2</plasmid>
    </source>
</reference>
<dbReference type="EMBL" id="MWPR01000023">
    <property type="protein sequence ID" value="ORJ49426.1"/>
    <property type="molecule type" value="Genomic_DNA"/>
</dbReference>
<keyword evidence="2" id="KW-1185">Reference proteome</keyword>
<accession>A0ABX3UD60</accession>
<proteinExistence type="predicted"/>
<dbReference type="Proteomes" id="UP000192521">
    <property type="component" value="Unassembled WGS sequence"/>
</dbReference>
<geneLocation type="plasmid" evidence="1">
    <name>unnamed2</name>
</geneLocation>
<evidence type="ECO:0000313" key="1">
    <source>
        <dbReference type="EMBL" id="ORJ49426.1"/>
    </source>
</evidence>
<keyword evidence="1" id="KW-0614">Plasmid</keyword>
<comment type="caution">
    <text evidence="1">The sequence shown here is derived from an EMBL/GenBank/DDBJ whole genome shotgun (WGS) entry which is preliminary data.</text>
</comment>
<organism evidence="1 2">
    <name type="scientific">Kluyvera intermedia</name>
    <name type="common">Enterobacter intermedius</name>
    <dbReference type="NCBI Taxonomy" id="61648"/>
    <lineage>
        <taxon>Bacteria</taxon>
        <taxon>Pseudomonadati</taxon>
        <taxon>Pseudomonadota</taxon>
        <taxon>Gammaproteobacteria</taxon>
        <taxon>Enterobacterales</taxon>
        <taxon>Enterobacteriaceae</taxon>
        <taxon>Kluyvera</taxon>
    </lineage>
</organism>
<gene>
    <name evidence="1" type="ORF">B2M27_15590</name>
</gene>
<evidence type="ECO:0000313" key="2">
    <source>
        <dbReference type="Proteomes" id="UP000192521"/>
    </source>
</evidence>
<evidence type="ECO:0008006" key="3">
    <source>
        <dbReference type="Google" id="ProtNLM"/>
    </source>
</evidence>
<name>A0ABX3UD60_KLUIN</name>
<sequence length="78" mass="8928">MRVTDFIAGFIGLKKLDSAERKNAAEWGFLLSTLFILPLFFMHDSSELVKIGMQLMWGGCVTRSAFLANDTWKKNKQR</sequence>